<dbReference type="AlphaFoldDB" id="A0A7S1ZYU2"/>
<feature type="region of interest" description="Disordered" evidence="7">
    <location>
        <begin position="386"/>
        <end position="410"/>
    </location>
</feature>
<organism evidence="9">
    <name type="scientific">Ditylum brightwellii</name>
    <dbReference type="NCBI Taxonomy" id="49249"/>
    <lineage>
        <taxon>Eukaryota</taxon>
        <taxon>Sar</taxon>
        <taxon>Stramenopiles</taxon>
        <taxon>Ochrophyta</taxon>
        <taxon>Bacillariophyta</taxon>
        <taxon>Mediophyceae</taxon>
        <taxon>Lithodesmiophycidae</taxon>
        <taxon>Lithodesmiales</taxon>
        <taxon>Lithodesmiaceae</taxon>
        <taxon>Ditylum</taxon>
    </lineage>
</organism>
<accession>A0A7S1ZYU2</accession>
<proteinExistence type="inferred from homology"/>
<evidence type="ECO:0000256" key="8">
    <source>
        <dbReference type="SAM" id="Phobius"/>
    </source>
</evidence>
<dbReference type="InterPro" id="IPR039309">
    <property type="entry name" value="BT1"/>
</dbReference>
<feature type="transmembrane region" description="Helical" evidence="8">
    <location>
        <begin position="296"/>
        <end position="317"/>
    </location>
</feature>
<evidence type="ECO:0000256" key="2">
    <source>
        <dbReference type="ARBA" id="ARBA00007015"/>
    </source>
</evidence>
<reference evidence="9" key="1">
    <citation type="submission" date="2021-01" db="EMBL/GenBank/DDBJ databases">
        <authorList>
            <person name="Corre E."/>
            <person name="Pelletier E."/>
            <person name="Niang G."/>
            <person name="Scheremetjew M."/>
            <person name="Finn R."/>
            <person name="Kale V."/>
            <person name="Holt S."/>
            <person name="Cochrane G."/>
            <person name="Meng A."/>
            <person name="Brown T."/>
            <person name="Cohen L."/>
        </authorList>
    </citation>
    <scope>NUCLEOTIDE SEQUENCE</scope>
    <source>
        <strain evidence="9">Pop2</strain>
    </source>
</reference>
<comment type="similarity">
    <text evidence="2">Belongs to the major facilitator superfamily. Folate-biopterin transporter (TC 2.A.71) family.</text>
</comment>
<keyword evidence="5 8" id="KW-1133">Transmembrane helix</keyword>
<evidence type="ECO:0000256" key="1">
    <source>
        <dbReference type="ARBA" id="ARBA00004141"/>
    </source>
</evidence>
<feature type="transmembrane region" description="Helical" evidence="8">
    <location>
        <begin position="558"/>
        <end position="576"/>
    </location>
</feature>
<feature type="transmembrane region" description="Helical" evidence="8">
    <location>
        <begin position="492"/>
        <end position="511"/>
    </location>
</feature>
<feature type="transmembrane region" description="Helical" evidence="8">
    <location>
        <begin position="141"/>
        <end position="160"/>
    </location>
</feature>
<sequence length="668" mass="71167">MNSRQQQQRRRTRRNISTSYILGCFVVSFVLSNVSTCSGFITSPTTPISIPKRNAFVLSPHQQKFRITKLHSTKEEKETLVAGTSATKEETNEEINGNDAMMNNGDISINGDLTTLLSEEEDFLTTLQNKLFLGIQPTPEILAIMTIYFVEGALGLSRLAQTFLLKDELKLGPAELSALTGIFTLPWTIKPLYGFISDGLPLWGYKRRSYLILAGLIGSASYAFLGFPDFFLGFFGNAAGGAGADLAGVAVDTTTAVDALATTATSIATTATDTITTAATTTTTTPAGAATLKLTIISLLIGSACIAFSDVVADGIVVQRTRDASDPKVAGGLQSLCWGSASLGALLSSYYSGSLLEVMGPRDVFAYTSLLPLMVASIALLIDETPVSSSSSSSSGSLEEEEESSSPLEGVQNQISSLITAFKQEEIWKPTLFLFLWQSTPTSEGAFLYFMTNDLGMGPEFLGRVRLVTAFASLVGVWMYQKFLRGVPIKDVLFWTTIASAPLGLSQLLLITHTNRMLGIPDGAFVFGDDVALAILGELAFLPTLVLAARLCPPGIEAVLFATLMSVFNGAGAVGTEVGALLTKMMGVTESNFDNLGVLTVLCNVSSLYPLLFIGWLDGVGSSGEDDDNDDENVVDVDGVAVMNGKDVAVVLEGLEVSKNLDLEKKEL</sequence>
<dbReference type="GO" id="GO:0016020">
    <property type="term" value="C:membrane"/>
    <property type="evidence" value="ECO:0007669"/>
    <property type="project" value="UniProtKB-SubCell"/>
</dbReference>
<keyword evidence="6 8" id="KW-0472">Membrane</keyword>
<comment type="subcellular location">
    <subcellularLocation>
        <location evidence="1">Membrane</location>
        <topology evidence="1">Multi-pass membrane protein</topology>
    </subcellularLocation>
</comment>
<keyword evidence="4 8" id="KW-0812">Transmembrane</keyword>
<dbReference type="InterPro" id="IPR036259">
    <property type="entry name" value="MFS_trans_sf"/>
</dbReference>
<evidence type="ECO:0008006" key="10">
    <source>
        <dbReference type="Google" id="ProtNLM"/>
    </source>
</evidence>
<dbReference type="InterPro" id="IPR004324">
    <property type="entry name" value="FBT"/>
</dbReference>
<evidence type="ECO:0000256" key="7">
    <source>
        <dbReference type="SAM" id="MobiDB-lite"/>
    </source>
</evidence>
<evidence type="ECO:0000256" key="6">
    <source>
        <dbReference type="ARBA" id="ARBA00023136"/>
    </source>
</evidence>
<dbReference type="CDD" id="cd17484">
    <property type="entry name" value="MFS_FBT"/>
    <property type="match status" value="1"/>
</dbReference>
<feature type="transmembrane region" description="Helical" evidence="8">
    <location>
        <begin position="531"/>
        <end position="551"/>
    </location>
</feature>
<keyword evidence="3" id="KW-0813">Transport</keyword>
<dbReference type="NCBIfam" id="TIGR00788">
    <property type="entry name" value="fbt"/>
    <property type="match status" value="1"/>
</dbReference>
<feature type="transmembrane region" description="Helical" evidence="8">
    <location>
        <begin position="364"/>
        <end position="382"/>
    </location>
</feature>
<feature type="transmembrane region" description="Helical" evidence="8">
    <location>
        <begin position="20"/>
        <end position="41"/>
    </location>
</feature>
<dbReference type="Pfam" id="PF03092">
    <property type="entry name" value="BT1"/>
    <property type="match status" value="2"/>
</dbReference>
<evidence type="ECO:0000313" key="9">
    <source>
        <dbReference type="EMBL" id="CAD9352451.1"/>
    </source>
</evidence>
<protein>
    <recommendedName>
        <fullName evidence="10">Folate/biopterin transporter</fullName>
    </recommendedName>
</protein>
<gene>
    <name evidence="9" type="ORF">DBRI1063_LOCUS22464</name>
</gene>
<dbReference type="PANTHER" id="PTHR31585:SF0">
    <property type="entry name" value="FOLATE-BIOPTERIN TRANSPORTER 1, CHLOROPLASTIC"/>
    <property type="match status" value="1"/>
</dbReference>
<dbReference type="PANTHER" id="PTHR31585">
    <property type="entry name" value="FOLATE-BIOPTERIN TRANSPORTER 1, CHLOROPLASTIC"/>
    <property type="match status" value="1"/>
</dbReference>
<feature type="transmembrane region" description="Helical" evidence="8">
    <location>
        <begin position="210"/>
        <end position="227"/>
    </location>
</feature>
<dbReference type="Gene3D" id="1.20.1250.20">
    <property type="entry name" value="MFS general substrate transporter like domains"/>
    <property type="match status" value="1"/>
</dbReference>
<feature type="transmembrane region" description="Helical" evidence="8">
    <location>
        <begin position="463"/>
        <end position="480"/>
    </location>
</feature>
<dbReference type="EMBL" id="HBGN01034932">
    <property type="protein sequence ID" value="CAD9352451.1"/>
    <property type="molecule type" value="Transcribed_RNA"/>
</dbReference>
<evidence type="ECO:0000256" key="3">
    <source>
        <dbReference type="ARBA" id="ARBA00022448"/>
    </source>
</evidence>
<dbReference type="SUPFAM" id="SSF103473">
    <property type="entry name" value="MFS general substrate transporter"/>
    <property type="match status" value="1"/>
</dbReference>
<evidence type="ECO:0000256" key="5">
    <source>
        <dbReference type="ARBA" id="ARBA00022989"/>
    </source>
</evidence>
<evidence type="ECO:0000256" key="4">
    <source>
        <dbReference type="ARBA" id="ARBA00022692"/>
    </source>
</evidence>
<feature type="transmembrane region" description="Helical" evidence="8">
    <location>
        <begin position="596"/>
        <end position="617"/>
    </location>
</feature>
<name>A0A7S1ZYU2_9STRA</name>
<feature type="compositionally biased region" description="Low complexity" evidence="7">
    <location>
        <begin position="386"/>
        <end position="397"/>
    </location>
</feature>